<evidence type="ECO:0000313" key="3">
    <source>
        <dbReference type="EMBL" id="PLS29233.1"/>
    </source>
</evidence>
<gene>
    <name evidence="3" type="ORF">Uis4E_0653</name>
</gene>
<protein>
    <submittedName>
        <fullName evidence="3">Uncharacterized protein</fullName>
    </submittedName>
</protein>
<dbReference type="AlphaFoldDB" id="A0A2N5J4V4"/>
<evidence type="ECO:0000256" key="1">
    <source>
        <dbReference type="SAM" id="MobiDB-lite"/>
    </source>
</evidence>
<feature type="region of interest" description="Disordered" evidence="1">
    <location>
        <begin position="1"/>
        <end position="34"/>
    </location>
</feature>
<reference evidence="3 4" key="1">
    <citation type="submission" date="2017-07" db="EMBL/GenBank/DDBJ databases">
        <title>Bifidobacterium novel species.</title>
        <authorList>
            <person name="Lugli G.A."/>
            <person name="Milani C."/>
            <person name="Duranti S."/>
            <person name="Mangifesta M."/>
        </authorList>
    </citation>
    <scope>NUCLEOTIDE SEQUENCE [LARGE SCALE GENOMIC DNA]</scope>
    <source>
        <strain evidence="3 4">77</strain>
    </source>
</reference>
<dbReference type="EMBL" id="NMWT01000007">
    <property type="protein sequence ID" value="PLS29233.1"/>
    <property type="molecule type" value="Genomic_DNA"/>
</dbReference>
<sequence length="114" mass="12235">MLGRMSEAHESRKQPQGKPRPEENGNDTADGLKPVSTKTRTVTIVATVIGLIVVFLALGFFVHWGLAAIFAIIMVPGAISMAIVARHPEKTGGRSMLGVSNPNTLLEPFTGKRK</sequence>
<keyword evidence="4" id="KW-1185">Reference proteome</keyword>
<keyword evidence="2" id="KW-0812">Transmembrane</keyword>
<feature type="compositionally biased region" description="Basic and acidic residues" evidence="1">
    <location>
        <begin position="1"/>
        <end position="23"/>
    </location>
</feature>
<comment type="caution">
    <text evidence="3">The sequence shown here is derived from an EMBL/GenBank/DDBJ whole genome shotgun (WGS) entry which is preliminary data.</text>
</comment>
<feature type="transmembrane region" description="Helical" evidence="2">
    <location>
        <begin position="42"/>
        <end position="61"/>
    </location>
</feature>
<organism evidence="3 4">
    <name type="scientific">Bifidobacterium parmae</name>
    <dbReference type="NCBI Taxonomy" id="361854"/>
    <lineage>
        <taxon>Bacteria</taxon>
        <taxon>Bacillati</taxon>
        <taxon>Actinomycetota</taxon>
        <taxon>Actinomycetes</taxon>
        <taxon>Bifidobacteriales</taxon>
        <taxon>Bifidobacteriaceae</taxon>
        <taxon>Bifidobacterium</taxon>
    </lineage>
</organism>
<name>A0A2N5J4V4_9BIFI</name>
<evidence type="ECO:0000313" key="4">
    <source>
        <dbReference type="Proteomes" id="UP000235034"/>
    </source>
</evidence>
<dbReference type="Proteomes" id="UP000235034">
    <property type="component" value="Unassembled WGS sequence"/>
</dbReference>
<keyword evidence="2" id="KW-0472">Membrane</keyword>
<evidence type="ECO:0000256" key="2">
    <source>
        <dbReference type="SAM" id="Phobius"/>
    </source>
</evidence>
<feature type="transmembrane region" description="Helical" evidence="2">
    <location>
        <begin position="67"/>
        <end position="85"/>
    </location>
</feature>
<accession>A0A2N5J4V4</accession>
<proteinExistence type="predicted"/>
<keyword evidence="2" id="KW-1133">Transmembrane helix</keyword>